<reference evidence="1" key="1">
    <citation type="submission" date="2023-06" db="EMBL/GenBank/DDBJ databases">
        <title>Comparative genomics of Bacillaceae isolates and their secondary metabolite potential.</title>
        <authorList>
            <person name="Song L."/>
            <person name="Nielsen L.J."/>
            <person name="Mohite O."/>
            <person name="Xu X."/>
            <person name="Weber T."/>
            <person name="Kovacs A.T."/>
        </authorList>
    </citation>
    <scope>NUCLEOTIDE SEQUENCE</scope>
    <source>
        <strain evidence="1">G1S1</strain>
    </source>
</reference>
<evidence type="ECO:0000313" key="1">
    <source>
        <dbReference type="EMBL" id="MDM5283427.1"/>
    </source>
</evidence>
<accession>A0AAJ1QLA3</accession>
<sequence>MRKAIEETETNMAYHWLLGYSFHDKHLISQSSEKL</sequence>
<dbReference type="RefSeq" id="WP_289349413.1">
    <property type="nucleotide sequence ID" value="NZ_JAUCFI010000003.1"/>
</dbReference>
<name>A0AAJ1QLA3_9BACI</name>
<evidence type="ECO:0008006" key="3">
    <source>
        <dbReference type="Google" id="ProtNLM"/>
    </source>
</evidence>
<comment type="caution">
    <text evidence="1">The sequence shown here is derived from an EMBL/GenBank/DDBJ whole genome shotgun (WGS) entry which is preliminary data.</text>
</comment>
<gene>
    <name evidence="1" type="ORF">QUF85_08930</name>
</gene>
<dbReference type="EMBL" id="JAUCFI010000003">
    <property type="protein sequence ID" value="MDM5283427.1"/>
    <property type="molecule type" value="Genomic_DNA"/>
</dbReference>
<dbReference type="Proteomes" id="UP001238973">
    <property type="component" value="Unassembled WGS sequence"/>
</dbReference>
<organism evidence="1 2">
    <name type="scientific">Peribacillus frigoritolerans</name>
    <dbReference type="NCBI Taxonomy" id="450367"/>
    <lineage>
        <taxon>Bacteria</taxon>
        <taxon>Bacillati</taxon>
        <taxon>Bacillota</taxon>
        <taxon>Bacilli</taxon>
        <taxon>Bacillales</taxon>
        <taxon>Bacillaceae</taxon>
        <taxon>Peribacillus</taxon>
    </lineage>
</organism>
<protein>
    <recommendedName>
        <fullName evidence="3">Transposase InsH N-terminal domain-containing protein</fullName>
    </recommendedName>
</protein>
<dbReference type="AlphaFoldDB" id="A0AAJ1QLA3"/>
<evidence type="ECO:0000313" key="2">
    <source>
        <dbReference type="Proteomes" id="UP001238973"/>
    </source>
</evidence>
<proteinExistence type="predicted"/>